<dbReference type="EMBL" id="GBRH01191722">
    <property type="protein sequence ID" value="JAE06174.1"/>
    <property type="molecule type" value="Transcribed_RNA"/>
</dbReference>
<accession>A0A0A9F4Q4</accession>
<name>A0A0A9F4Q4_ARUDO</name>
<organism evidence="1">
    <name type="scientific">Arundo donax</name>
    <name type="common">Giant reed</name>
    <name type="synonym">Donax arundinaceus</name>
    <dbReference type="NCBI Taxonomy" id="35708"/>
    <lineage>
        <taxon>Eukaryota</taxon>
        <taxon>Viridiplantae</taxon>
        <taxon>Streptophyta</taxon>
        <taxon>Embryophyta</taxon>
        <taxon>Tracheophyta</taxon>
        <taxon>Spermatophyta</taxon>
        <taxon>Magnoliopsida</taxon>
        <taxon>Liliopsida</taxon>
        <taxon>Poales</taxon>
        <taxon>Poaceae</taxon>
        <taxon>PACMAD clade</taxon>
        <taxon>Arundinoideae</taxon>
        <taxon>Arundineae</taxon>
        <taxon>Arundo</taxon>
    </lineage>
</organism>
<protein>
    <submittedName>
        <fullName evidence="1">TOR</fullName>
    </submittedName>
</protein>
<evidence type="ECO:0000313" key="1">
    <source>
        <dbReference type="EMBL" id="JAE06174.1"/>
    </source>
</evidence>
<proteinExistence type="predicted"/>
<reference evidence="1" key="2">
    <citation type="journal article" date="2015" name="Data Brief">
        <title>Shoot transcriptome of the giant reed, Arundo donax.</title>
        <authorList>
            <person name="Barrero R.A."/>
            <person name="Guerrero F.D."/>
            <person name="Moolhuijzen P."/>
            <person name="Goolsby J.A."/>
            <person name="Tidwell J."/>
            <person name="Bellgard S.E."/>
            <person name="Bellgard M.I."/>
        </authorList>
    </citation>
    <scope>NUCLEOTIDE SEQUENCE</scope>
    <source>
        <tissue evidence="1">Shoot tissue taken approximately 20 cm above the soil surface</tissue>
    </source>
</reference>
<sequence length="14" mass="1607">MCTADSHKFQLRGL</sequence>
<reference evidence="1" key="1">
    <citation type="submission" date="2014-09" db="EMBL/GenBank/DDBJ databases">
        <authorList>
            <person name="Magalhaes I.L.F."/>
            <person name="Oliveira U."/>
            <person name="Santos F.R."/>
            <person name="Vidigal T.H.D.A."/>
            <person name="Brescovit A.D."/>
            <person name="Santos A.J."/>
        </authorList>
    </citation>
    <scope>NUCLEOTIDE SEQUENCE</scope>
    <source>
        <tissue evidence="1">Shoot tissue taken approximately 20 cm above the soil surface</tissue>
    </source>
</reference>